<dbReference type="EMBL" id="CM042055">
    <property type="protein sequence ID" value="KAI3702695.1"/>
    <property type="molecule type" value="Genomic_DNA"/>
</dbReference>
<name>A0ACB8ZYG3_ARCLA</name>
<proteinExistence type="predicted"/>
<protein>
    <submittedName>
        <fullName evidence="1">Uncharacterized protein</fullName>
    </submittedName>
</protein>
<evidence type="ECO:0000313" key="1">
    <source>
        <dbReference type="EMBL" id="KAI3702695.1"/>
    </source>
</evidence>
<dbReference type="Proteomes" id="UP001055879">
    <property type="component" value="Linkage Group LG09"/>
</dbReference>
<keyword evidence="2" id="KW-1185">Reference proteome</keyword>
<evidence type="ECO:0000313" key="2">
    <source>
        <dbReference type="Proteomes" id="UP001055879"/>
    </source>
</evidence>
<reference evidence="2" key="1">
    <citation type="journal article" date="2022" name="Mol. Ecol. Resour.">
        <title>The genomes of chicory, endive, great burdock and yacon provide insights into Asteraceae palaeo-polyploidization history and plant inulin production.</title>
        <authorList>
            <person name="Fan W."/>
            <person name="Wang S."/>
            <person name="Wang H."/>
            <person name="Wang A."/>
            <person name="Jiang F."/>
            <person name="Liu H."/>
            <person name="Zhao H."/>
            <person name="Xu D."/>
            <person name="Zhang Y."/>
        </authorList>
    </citation>
    <scope>NUCLEOTIDE SEQUENCE [LARGE SCALE GENOMIC DNA]</scope>
    <source>
        <strain evidence="2">cv. Niubang</strain>
    </source>
</reference>
<accession>A0ACB8ZYG3</accession>
<reference evidence="1 2" key="2">
    <citation type="journal article" date="2022" name="Mol. Ecol. Resour.">
        <title>The genomes of chicory, endive, great burdock and yacon provide insights into Asteraceae paleo-polyploidization history and plant inulin production.</title>
        <authorList>
            <person name="Fan W."/>
            <person name="Wang S."/>
            <person name="Wang H."/>
            <person name="Wang A."/>
            <person name="Jiang F."/>
            <person name="Liu H."/>
            <person name="Zhao H."/>
            <person name="Xu D."/>
            <person name="Zhang Y."/>
        </authorList>
    </citation>
    <scope>NUCLEOTIDE SEQUENCE [LARGE SCALE GENOMIC DNA]</scope>
    <source>
        <strain evidence="2">cv. Niubang</strain>
    </source>
</reference>
<sequence>MLRLDGNLEDKNLDRTTSVGDFVIVMIVMLSMIGKCINGENGEYEGVGGEARMVKTEQEALYFAIQG</sequence>
<comment type="caution">
    <text evidence="1">The sequence shown here is derived from an EMBL/GenBank/DDBJ whole genome shotgun (WGS) entry which is preliminary data.</text>
</comment>
<organism evidence="1 2">
    <name type="scientific">Arctium lappa</name>
    <name type="common">Greater burdock</name>
    <name type="synonym">Lappa major</name>
    <dbReference type="NCBI Taxonomy" id="4217"/>
    <lineage>
        <taxon>Eukaryota</taxon>
        <taxon>Viridiplantae</taxon>
        <taxon>Streptophyta</taxon>
        <taxon>Embryophyta</taxon>
        <taxon>Tracheophyta</taxon>
        <taxon>Spermatophyta</taxon>
        <taxon>Magnoliopsida</taxon>
        <taxon>eudicotyledons</taxon>
        <taxon>Gunneridae</taxon>
        <taxon>Pentapetalae</taxon>
        <taxon>asterids</taxon>
        <taxon>campanulids</taxon>
        <taxon>Asterales</taxon>
        <taxon>Asteraceae</taxon>
        <taxon>Carduoideae</taxon>
        <taxon>Cardueae</taxon>
        <taxon>Arctiinae</taxon>
        <taxon>Arctium</taxon>
    </lineage>
</organism>
<gene>
    <name evidence="1" type="ORF">L6452_28445</name>
</gene>